<evidence type="ECO:0000256" key="3">
    <source>
        <dbReference type="ARBA" id="ARBA00022801"/>
    </source>
</evidence>
<gene>
    <name evidence="5" type="ORF">PAT3040_05212</name>
</gene>
<dbReference type="InterPro" id="IPR029058">
    <property type="entry name" value="AB_hydrolase_fold"/>
</dbReference>
<keyword evidence="6" id="KW-1185">Reference proteome</keyword>
<dbReference type="PANTHER" id="PTHR22946">
    <property type="entry name" value="DIENELACTONE HYDROLASE DOMAIN-CONTAINING PROTEIN-RELATED"/>
    <property type="match status" value="1"/>
</dbReference>
<comment type="caution">
    <text evidence="5">The sequence shown here is derived from an EMBL/GenBank/DDBJ whole genome shotgun (WGS) entry which is preliminary data.</text>
</comment>
<dbReference type="EMBL" id="BDQX01000325">
    <property type="protein sequence ID" value="GBG10478.1"/>
    <property type="molecule type" value="Genomic_DNA"/>
</dbReference>
<proteinExistence type="predicted"/>
<evidence type="ECO:0000313" key="5">
    <source>
        <dbReference type="EMBL" id="GBG10478.1"/>
    </source>
</evidence>
<dbReference type="Proteomes" id="UP000245202">
    <property type="component" value="Unassembled WGS sequence"/>
</dbReference>
<dbReference type="InterPro" id="IPR054579">
    <property type="entry name" value="GCE-like_dom"/>
</dbReference>
<dbReference type="GO" id="GO:0052689">
    <property type="term" value="F:carboxylic ester hydrolase activity"/>
    <property type="evidence" value="ECO:0007669"/>
    <property type="project" value="UniProtKB-KW"/>
</dbReference>
<keyword evidence="3" id="KW-0378">Hydrolase</keyword>
<dbReference type="Pfam" id="PF22244">
    <property type="entry name" value="GCE_fung"/>
    <property type="match status" value="1"/>
</dbReference>
<accession>A0A2R5EZG7</accession>
<keyword evidence="2" id="KW-0732">Signal</keyword>
<evidence type="ECO:0000256" key="1">
    <source>
        <dbReference type="ARBA" id="ARBA00022487"/>
    </source>
</evidence>
<keyword evidence="1" id="KW-0719">Serine esterase</keyword>
<evidence type="ECO:0000256" key="2">
    <source>
        <dbReference type="ARBA" id="ARBA00022729"/>
    </source>
</evidence>
<evidence type="ECO:0000259" key="4">
    <source>
        <dbReference type="Pfam" id="PF22244"/>
    </source>
</evidence>
<evidence type="ECO:0000313" key="6">
    <source>
        <dbReference type="Proteomes" id="UP000245202"/>
    </source>
</evidence>
<name>A0A2R5EZG7_9BACL</name>
<dbReference type="InterPro" id="IPR050261">
    <property type="entry name" value="FrsA_esterase"/>
</dbReference>
<dbReference type="AlphaFoldDB" id="A0A2R5EZG7"/>
<dbReference type="PANTHER" id="PTHR22946:SF12">
    <property type="entry name" value="CONIDIAL PIGMENT BIOSYNTHESIS PROTEIN AYG1 (AFU_ORTHOLOGUE AFUA_2G17550)"/>
    <property type="match status" value="1"/>
</dbReference>
<dbReference type="Gene3D" id="3.40.50.1820">
    <property type="entry name" value="alpha/beta hydrolase"/>
    <property type="match status" value="1"/>
</dbReference>
<sequence length="373" mass="42035">MDNRLATLPDLLMCKNGIQVTTAADWIRKRRPEILELFRTHVYGREPQPLSVRFHVAEEKGYMGGKATRKKVDITFTGPYGKGVIPLLLFVPNAIETDKPAPVFLLINNRDNDYLDLDQEEQDEFWPAKAIVDRGYAAAVFHVKDVDPDEHDGFRNGVHGIFEAPGTPDAQRPSDAWGTIAAWAWGASRVMDYLDTDTDLDANRVAVVGHSRGGKTALWAGALDERFAMIVSNNSGSTGAAISRGKKGETIYHINTRFPHWFAENYKKYNDRENELPVDQHMLLSLIAPRCVYVSSATEDTWADPQSEFLSLKLAEPAYRLLSAPGLGTHSFPQPETPIHGKKLGYHLRTGEHDLKEYDWHCFMDFADKNFNY</sequence>
<dbReference type="SUPFAM" id="SSF53474">
    <property type="entry name" value="alpha/beta-Hydrolases"/>
    <property type="match status" value="1"/>
</dbReference>
<dbReference type="RefSeq" id="WP_108994969.1">
    <property type="nucleotide sequence ID" value="NZ_BDQX01000325.1"/>
</dbReference>
<protein>
    <recommendedName>
        <fullName evidence="4">4-O-methyl-glucuronoyl methylesterase-like domain-containing protein</fullName>
    </recommendedName>
</protein>
<feature type="domain" description="4-O-methyl-glucuronoyl methylesterase-like" evidence="4">
    <location>
        <begin position="176"/>
        <end position="322"/>
    </location>
</feature>
<reference evidence="5 6" key="1">
    <citation type="submission" date="2017-08" db="EMBL/GenBank/DDBJ databases">
        <title>Substantial Increase in Enzyme Production by Combined Drug-Resistance Mutations in Paenibacillus agaridevorans.</title>
        <authorList>
            <person name="Tanaka Y."/>
            <person name="Funane K."/>
            <person name="Hosaka T."/>
            <person name="Shiwa Y."/>
            <person name="Fujita N."/>
            <person name="Miyazaki T."/>
            <person name="Yoshikawa H."/>
            <person name="Murakami K."/>
            <person name="Kasahara K."/>
            <person name="Inaoka T."/>
            <person name="Hiraga Y."/>
            <person name="Ochi K."/>
        </authorList>
    </citation>
    <scope>NUCLEOTIDE SEQUENCE [LARGE SCALE GENOMIC DNA]</scope>
    <source>
        <strain evidence="5 6">T-3040</strain>
    </source>
</reference>
<organism evidence="5 6">
    <name type="scientific">Paenibacillus agaridevorans</name>
    <dbReference type="NCBI Taxonomy" id="171404"/>
    <lineage>
        <taxon>Bacteria</taxon>
        <taxon>Bacillati</taxon>
        <taxon>Bacillota</taxon>
        <taxon>Bacilli</taxon>
        <taxon>Bacillales</taxon>
        <taxon>Paenibacillaceae</taxon>
        <taxon>Paenibacillus</taxon>
    </lineage>
</organism>